<evidence type="ECO:0000256" key="4">
    <source>
        <dbReference type="ARBA" id="ARBA00022692"/>
    </source>
</evidence>
<comment type="domain">
    <text evidence="12">The histidine box domains are involved in binding the catalytic metal ions.</text>
</comment>
<evidence type="ECO:0000313" key="15">
    <source>
        <dbReference type="EMBL" id="KDR23914.1"/>
    </source>
</evidence>
<proteinExistence type="inferred from homology"/>
<gene>
    <name evidence="15" type="ORF">L798_10267</name>
</gene>
<keyword evidence="5" id="KW-0276">Fatty acid metabolism</keyword>
<feature type="transmembrane region" description="Helical" evidence="13">
    <location>
        <begin position="126"/>
        <end position="144"/>
    </location>
</feature>
<evidence type="ECO:0000256" key="3">
    <source>
        <dbReference type="ARBA" id="ARBA00022516"/>
    </source>
</evidence>
<comment type="subcellular location">
    <subcellularLocation>
        <location evidence="1">Membrane</location>
        <topology evidence="1">Multi-pass membrane protein</topology>
    </subcellularLocation>
</comment>
<dbReference type="GO" id="GO:0005789">
    <property type="term" value="C:endoplasmic reticulum membrane"/>
    <property type="evidence" value="ECO:0007669"/>
    <property type="project" value="TreeGrafter"/>
</dbReference>
<evidence type="ECO:0000256" key="5">
    <source>
        <dbReference type="ARBA" id="ARBA00022832"/>
    </source>
</evidence>
<keyword evidence="11 12" id="KW-0275">Fatty acid biosynthesis</keyword>
<evidence type="ECO:0000313" key="16">
    <source>
        <dbReference type="Proteomes" id="UP000027135"/>
    </source>
</evidence>
<feature type="transmembrane region" description="Helical" evidence="13">
    <location>
        <begin position="156"/>
        <end position="177"/>
    </location>
</feature>
<keyword evidence="9" id="KW-0443">Lipid metabolism</keyword>
<dbReference type="EMBL" id="KK852437">
    <property type="protein sequence ID" value="KDR23914.1"/>
    <property type="molecule type" value="Genomic_DNA"/>
</dbReference>
<dbReference type="InParanoid" id="A0A067RVL2"/>
<feature type="non-terminal residue" evidence="15">
    <location>
        <position position="1"/>
    </location>
</feature>
<feature type="transmembrane region" description="Helical" evidence="13">
    <location>
        <begin position="40"/>
        <end position="59"/>
    </location>
</feature>
<comment type="cofactor">
    <cofactor evidence="12">
        <name>Fe(2+)</name>
        <dbReference type="ChEBI" id="CHEBI:29033"/>
    </cofactor>
</comment>
<feature type="non-terminal residue" evidence="15">
    <location>
        <position position="261"/>
    </location>
</feature>
<dbReference type="GO" id="GO:0006636">
    <property type="term" value="P:unsaturated fatty acid biosynthetic process"/>
    <property type="evidence" value="ECO:0007669"/>
    <property type="project" value="TreeGrafter"/>
</dbReference>
<evidence type="ECO:0000256" key="9">
    <source>
        <dbReference type="ARBA" id="ARBA00023098"/>
    </source>
</evidence>
<dbReference type="AlphaFoldDB" id="A0A067RVL2"/>
<keyword evidence="8" id="KW-0408">Iron</keyword>
<keyword evidence="16" id="KW-1185">Reference proteome</keyword>
<evidence type="ECO:0000256" key="13">
    <source>
        <dbReference type="SAM" id="Phobius"/>
    </source>
</evidence>
<evidence type="ECO:0000256" key="1">
    <source>
        <dbReference type="ARBA" id="ARBA00004141"/>
    </source>
</evidence>
<protein>
    <recommendedName>
        <fullName evidence="14">Fatty acid desaturase domain-containing protein</fullName>
    </recommendedName>
</protein>
<sequence length="261" mass="30180">LKSFYSVADLIYGFVGGLGVTAGAHRYWTHKSYKAKLPLRIILATLYLTCGMNSIFDWVRDHRIHHKFTETDADPHNAKRGLFFSHVGWLMQKKHPEVLRRGRQIDMSDVLADPVVQFEERYFKPLLLIFSFLIPVSVPCLLWGETWWNATLANILRWVVLLNCIWAVNSFAHIYGLHPYNRKIQPADNRVVSAIALGEGWHNYHHTFPWDYKTSELGDYGLNVTTGFIDFFAYIGWAYDRKQPSENLIQKVVQQAGDGTH</sequence>
<keyword evidence="7 12" id="KW-0560">Oxidoreductase</keyword>
<keyword evidence="4 12" id="KW-0812">Transmembrane</keyword>
<dbReference type="eggNOG" id="KOG1600">
    <property type="taxonomic scope" value="Eukaryota"/>
</dbReference>
<dbReference type="OMA" id="DFINFFA"/>
<keyword evidence="3 12" id="KW-0444">Lipid biosynthesis</keyword>
<name>A0A067RVL2_ZOONE</name>
<dbReference type="PANTHER" id="PTHR11351:SF21">
    <property type="entry name" value="GH07782P"/>
    <property type="match status" value="1"/>
</dbReference>
<evidence type="ECO:0000256" key="6">
    <source>
        <dbReference type="ARBA" id="ARBA00022989"/>
    </source>
</evidence>
<evidence type="ECO:0000256" key="12">
    <source>
        <dbReference type="RuleBase" id="RU000581"/>
    </source>
</evidence>
<keyword evidence="6 13" id="KW-1133">Transmembrane helix</keyword>
<evidence type="ECO:0000256" key="7">
    <source>
        <dbReference type="ARBA" id="ARBA00023002"/>
    </source>
</evidence>
<accession>A0A067RVL2</accession>
<reference evidence="15 16" key="1">
    <citation type="journal article" date="2014" name="Nat. Commun.">
        <title>Molecular traces of alternative social organization in a termite genome.</title>
        <authorList>
            <person name="Terrapon N."/>
            <person name="Li C."/>
            <person name="Robertson H.M."/>
            <person name="Ji L."/>
            <person name="Meng X."/>
            <person name="Booth W."/>
            <person name="Chen Z."/>
            <person name="Childers C.P."/>
            <person name="Glastad K.M."/>
            <person name="Gokhale K."/>
            <person name="Gowin J."/>
            <person name="Gronenberg W."/>
            <person name="Hermansen R.A."/>
            <person name="Hu H."/>
            <person name="Hunt B.G."/>
            <person name="Huylmans A.K."/>
            <person name="Khalil S.M."/>
            <person name="Mitchell R.D."/>
            <person name="Munoz-Torres M.C."/>
            <person name="Mustard J.A."/>
            <person name="Pan H."/>
            <person name="Reese J.T."/>
            <person name="Scharf M.E."/>
            <person name="Sun F."/>
            <person name="Vogel H."/>
            <person name="Xiao J."/>
            <person name="Yang W."/>
            <person name="Yang Z."/>
            <person name="Yang Z."/>
            <person name="Zhou J."/>
            <person name="Zhu J."/>
            <person name="Brent C.S."/>
            <person name="Elsik C.G."/>
            <person name="Goodisman M.A."/>
            <person name="Liberles D.A."/>
            <person name="Roe R.M."/>
            <person name="Vargo E.L."/>
            <person name="Vilcinskas A."/>
            <person name="Wang J."/>
            <person name="Bornberg-Bauer E."/>
            <person name="Korb J."/>
            <person name="Zhang G."/>
            <person name="Liebig J."/>
        </authorList>
    </citation>
    <scope>NUCLEOTIDE SEQUENCE [LARGE SCALE GENOMIC DNA]</scope>
    <source>
        <tissue evidence="15">Whole organism</tissue>
    </source>
</reference>
<dbReference type="PRINTS" id="PR00075">
    <property type="entry name" value="FACDDSATRASE"/>
</dbReference>
<keyword evidence="10 13" id="KW-0472">Membrane</keyword>
<evidence type="ECO:0000256" key="10">
    <source>
        <dbReference type="ARBA" id="ARBA00023136"/>
    </source>
</evidence>
<dbReference type="PANTHER" id="PTHR11351">
    <property type="entry name" value="ACYL-COA DESATURASE"/>
    <property type="match status" value="1"/>
</dbReference>
<evidence type="ECO:0000256" key="8">
    <source>
        <dbReference type="ARBA" id="ARBA00023004"/>
    </source>
</evidence>
<evidence type="ECO:0000256" key="2">
    <source>
        <dbReference type="ARBA" id="ARBA00009295"/>
    </source>
</evidence>
<feature type="transmembrane region" description="Helical" evidence="13">
    <location>
        <begin position="7"/>
        <end position="28"/>
    </location>
</feature>
<dbReference type="CDD" id="cd03505">
    <property type="entry name" value="Delta9-FADS-like"/>
    <property type="match status" value="1"/>
</dbReference>
<dbReference type="Pfam" id="PF00487">
    <property type="entry name" value="FA_desaturase"/>
    <property type="match status" value="1"/>
</dbReference>
<dbReference type="GO" id="GO:0004768">
    <property type="term" value="F:stearoyl-CoA 9-desaturase activity"/>
    <property type="evidence" value="ECO:0007669"/>
    <property type="project" value="TreeGrafter"/>
</dbReference>
<dbReference type="InterPro" id="IPR015876">
    <property type="entry name" value="Acyl-CoA_DS"/>
</dbReference>
<evidence type="ECO:0000256" key="11">
    <source>
        <dbReference type="ARBA" id="ARBA00023160"/>
    </source>
</evidence>
<dbReference type="GO" id="GO:0005506">
    <property type="term" value="F:iron ion binding"/>
    <property type="evidence" value="ECO:0007669"/>
    <property type="project" value="TreeGrafter"/>
</dbReference>
<feature type="domain" description="Fatty acid desaturase" evidence="14">
    <location>
        <begin position="7"/>
        <end position="209"/>
    </location>
</feature>
<organism evidence="15 16">
    <name type="scientific">Zootermopsis nevadensis</name>
    <name type="common">Dampwood termite</name>
    <dbReference type="NCBI Taxonomy" id="136037"/>
    <lineage>
        <taxon>Eukaryota</taxon>
        <taxon>Metazoa</taxon>
        <taxon>Ecdysozoa</taxon>
        <taxon>Arthropoda</taxon>
        <taxon>Hexapoda</taxon>
        <taxon>Insecta</taxon>
        <taxon>Pterygota</taxon>
        <taxon>Neoptera</taxon>
        <taxon>Polyneoptera</taxon>
        <taxon>Dictyoptera</taxon>
        <taxon>Blattodea</taxon>
        <taxon>Blattoidea</taxon>
        <taxon>Termitoidae</taxon>
        <taxon>Termopsidae</taxon>
        <taxon>Zootermopsis</taxon>
    </lineage>
</organism>
<evidence type="ECO:0000259" key="14">
    <source>
        <dbReference type="Pfam" id="PF00487"/>
    </source>
</evidence>
<comment type="similarity">
    <text evidence="2 12">Belongs to the fatty acid desaturase type 1 family.</text>
</comment>
<dbReference type="Proteomes" id="UP000027135">
    <property type="component" value="Unassembled WGS sequence"/>
</dbReference>
<dbReference type="InterPro" id="IPR005804">
    <property type="entry name" value="FA_desaturase_dom"/>
</dbReference>